<organism evidence="4 5">
    <name type="scientific">Streptomyces rubellomurinus (strain ATCC 31215)</name>
    <dbReference type="NCBI Taxonomy" id="359131"/>
    <lineage>
        <taxon>Bacteria</taxon>
        <taxon>Bacillati</taxon>
        <taxon>Actinomycetota</taxon>
        <taxon>Actinomycetes</taxon>
        <taxon>Kitasatosporales</taxon>
        <taxon>Streptomycetaceae</taxon>
        <taxon>Streptomyces</taxon>
    </lineage>
</organism>
<dbReference type="InterPro" id="IPR050091">
    <property type="entry name" value="PKS_NRPS_Biosynth_Enz"/>
</dbReference>
<dbReference type="OrthoDB" id="9778690at2"/>
<dbReference type="EMBL" id="JZKH01000300">
    <property type="protein sequence ID" value="KJS57727.1"/>
    <property type="molecule type" value="Genomic_DNA"/>
</dbReference>
<proteinExistence type="predicted"/>
<gene>
    <name evidence="4" type="ORF">VM95_37925</name>
</gene>
<evidence type="ECO:0000313" key="5">
    <source>
        <dbReference type="Proteomes" id="UP000033699"/>
    </source>
</evidence>
<keyword evidence="5" id="KW-1185">Reference proteome</keyword>
<dbReference type="SUPFAM" id="SSF52151">
    <property type="entry name" value="FabD/lysophospholipase-like"/>
    <property type="match status" value="1"/>
</dbReference>
<dbReference type="Pfam" id="PF00698">
    <property type="entry name" value="Acyl_transf_1"/>
    <property type="match status" value="1"/>
</dbReference>
<dbReference type="GO" id="GO:0006633">
    <property type="term" value="P:fatty acid biosynthetic process"/>
    <property type="evidence" value="ECO:0007669"/>
    <property type="project" value="TreeGrafter"/>
</dbReference>
<evidence type="ECO:0000256" key="2">
    <source>
        <dbReference type="ARBA" id="ARBA00023268"/>
    </source>
</evidence>
<accession>A0A0F2T7L4</accession>
<feature type="domain" description="Malonyl-CoA:ACP transacylase (MAT)" evidence="3">
    <location>
        <begin position="48"/>
        <end position="191"/>
    </location>
</feature>
<dbReference type="RefSeq" id="WP_045706141.1">
    <property type="nucleotide sequence ID" value="NZ_JZKH01000300.1"/>
</dbReference>
<comment type="caution">
    <text evidence="4">The sequence shown here is derived from an EMBL/GenBank/DDBJ whole genome shotgun (WGS) entry which is preliminary data.</text>
</comment>
<dbReference type="InterPro" id="IPR016035">
    <property type="entry name" value="Acyl_Trfase/lysoPLipase"/>
</dbReference>
<keyword evidence="2" id="KW-0511">Multifunctional enzyme</keyword>
<name>A0A0F2T7L4_STRR3</name>
<dbReference type="Gene3D" id="3.40.366.10">
    <property type="entry name" value="Malonyl-Coenzyme A Acyl Carrier Protein, domain 2"/>
    <property type="match status" value="1"/>
</dbReference>
<dbReference type="GO" id="GO:0004312">
    <property type="term" value="F:fatty acid synthase activity"/>
    <property type="evidence" value="ECO:0007669"/>
    <property type="project" value="TreeGrafter"/>
</dbReference>
<evidence type="ECO:0000256" key="1">
    <source>
        <dbReference type="ARBA" id="ARBA00022679"/>
    </source>
</evidence>
<dbReference type="SMART" id="SM00827">
    <property type="entry name" value="PKS_AT"/>
    <property type="match status" value="1"/>
</dbReference>
<reference evidence="4 5" key="1">
    <citation type="submission" date="2015-02" db="EMBL/GenBank/DDBJ databases">
        <authorList>
            <person name="Ju K.-S."/>
            <person name="Doroghazi J.R."/>
            <person name="Metcalf W."/>
        </authorList>
    </citation>
    <scope>NUCLEOTIDE SEQUENCE [LARGE SCALE GENOMIC DNA]</scope>
    <source>
        <strain evidence="4 5">ATCC 31215</strain>
    </source>
</reference>
<dbReference type="PANTHER" id="PTHR43775:SF51">
    <property type="entry name" value="INACTIVE PHENOLPHTHIOCEROL SYNTHESIS POLYKETIDE SYNTHASE TYPE I PKS1-RELATED"/>
    <property type="match status" value="1"/>
</dbReference>
<dbReference type="Gene3D" id="3.30.70.3290">
    <property type="match status" value="1"/>
</dbReference>
<feature type="non-terminal residue" evidence="4">
    <location>
        <position position="191"/>
    </location>
</feature>
<dbReference type="Proteomes" id="UP000033699">
    <property type="component" value="Unassembled WGS sequence"/>
</dbReference>
<feature type="non-terminal residue" evidence="4">
    <location>
        <position position="1"/>
    </location>
</feature>
<evidence type="ECO:0000313" key="4">
    <source>
        <dbReference type="EMBL" id="KJS57727.1"/>
    </source>
</evidence>
<keyword evidence="1" id="KW-0808">Transferase</keyword>
<dbReference type="InterPro" id="IPR001227">
    <property type="entry name" value="Ac_transferase_dom_sf"/>
</dbReference>
<dbReference type="AlphaFoldDB" id="A0A0F2T7L4"/>
<dbReference type="PANTHER" id="PTHR43775">
    <property type="entry name" value="FATTY ACID SYNTHASE"/>
    <property type="match status" value="1"/>
</dbReference>
<protein>
    <submittedName>
        <fullName evidence="4">Modular polyketide synthase</fullName>
    </submittedName>
</protein>
<dbReference type="InterPro" id="IPR014043">
    <property type="entry name" value="Acyl_transferase_dom"/>
</dbReference>
<sequence length="191" mass="19604">ADVGLSLASIGAGFERRAVVVGSERAELLAGLGAVTGGQVVAGKTGVLFSGQGAQWAGMGRGLYEAFPVFREAFDEVCARLDEELGASVRAVVFGEEGSLDQTVFTQAGLFAVGVGLWRLLEWLGVPVDAVGGHSVGEVVAAYVAGVWSLEDACRVVAARGRLMQALPAGGVMVAVRLSEAEAVERLAGRS</sequence>
<evidence type="ECO:0000259" key="3">
    <source>
        <dbReference type="SMART" id="SM00827"/>
    </source>
</evidence>